<proteinExistence type="predicted"/>
<name>A0A857CDX8_9HYPH</name>
<dbReference type="AlphaFoldDB" id="A0A857CDX8"/>
<dbReference type="Gene3D" id="1.10.287.470">
    <property type="entry name" value="Helix hairpin bin"/>
    <property type="match status" value="1"/>
</dbReference>
<keyword evidence="2" id="KW-0472">Membrane</keyword>
<organism evidence="3 4">
    <name type="scientific">Stappia indica</name>
    <dbReference type="NCBI Taxonomy" id="538381"/>
    <lineage>
        <taxon>Bacteria</taxon>
        <taxon>Pseudomonadati</taxon>
        <taxon>Pseudomonadota</taxon>
        <taxon>Alphaproteobacteria</taxon>
        <taxon>Hyphomicrobiales</taxon>
        <taxon>Stappiaceae</taxon>
        <taxon>Stappia</taxon>
    </lineage>
</organism>
<evidence type="ECO:0000256" key="2">
    <source>
        <dbReference type="SAM" id="Phobius"/>
    </source>
</evidence>
<dbReference type="Proteomes" id="UP000435648">
    <property type="component" value="Chromosome"/>
</dbReference>
<protein>
    <submittedName>
        <fullName evidence="3">HlyD family secretion protein</fullName>
    </submittedName>
</protein>
<evidence type="ECO:0000256" key="1">
    <source>
        <dbReference type="SAM" id="Coils"/>
    </source>
</evidence>
<sequence>MFELLFCSILTILPDYLFRRYGQGKRIGREITLYSVWYELRYGIVTCLILTISLITLVFYYHPTATTAVASFRTIAILPEVSGRVSETYVPVSLEFEVKAGDPVFKLDSHRQEAAVETARQHVGDVQAEIALARGELAVASAQVEQAQASLKQAQDELDTRQELFDRNANVVSVRDVEKLQNTVSAMAGAAKAAQANKDLIDTKISVFLPQKLKSAQARLDEAEVELAKTTVYAGVDGTVSQFVLRPGDIVNPMMRPAGILIPKDAQKQRLIAGFGQIEAQVLKVGMVAEAFCGALPFTIIPLVITEVQTQIASGQVGVGGQMVDASQTVRPASITTVLEPIYQDGLQELPPGAVCKVNAYTSNHDRLSSGEPLGTGEFIYLHAVDAVGLVHAMLLRLQALLFPVQTLVLTGH</sequence>
<dbReference type="PANTHER" id="PTHR30367">
    <property type="entry name" value="P-HYDROXYBENZOIC ACID EFFLUX PUMP SUBUNIT AAEA-RELATED"/>
    <property type="match status" value="1"/>
</dbReference>
<evidence type="ECO:0000313" key="3">
    <source>
        <dbReference type="EMBL" id="QGZ37099.1"/>
    </source>
</evidence>
<dbReference type="InterPro" id="IPR050393">
    <property type="entry name" value="MFP_Efflux_Pump"/>
</dbReference>
<dbReference type="RefSeq" id="WP_158195916.1">
    <property type="nucleotide sequence ID" value="NZ_CP046908.1"/>
</dbReference>
<evidence type="ECO:0000313" key="4">
    <source>
        <dbReference type="Proteomes" id="UP000435648"/>
    </source>
</evidence>
<dbReference type="Gene3D" id="2.40.50.100">
    <property type="match status" value="1"/>
</dbReference>
<dbReference type="SUPFAM" id="SSF111369">
    <property type="entry name" value="HlyD-like secretion proteins"/>
    <property type="match status" value="2"/>
</dbReference>
<dbReference type="PANTHER" id="PTHR30367:SF12">
    <property type="entry name" value="P-HYDROXYBENZOIC ACID EFFLUX PUMP SUBUNIT AAEA"/>
    <property type="match status" value="1"/>
</dbReference>
<gene>
    <name evidence="3" type="ORF">GH266_22910</name>
</gene>
<keyword evidence="2" id="KW-1133">Transmembrane helix</keyword>
<keyword evidence="2" id="KW-0812">Transmembrane</keyword>
<dbReference type="KEGG" id="siw:GH266_22910"/>
<dbReference type="EMBL" id="CP046908">
    <property type="protein sequence ID" value="QGZ37099.1"/>
    <property type="molecule type" value="Genomic_DNA"/>
</dbReference>
<accession>A0A857CDX8</accession>
<keyword evidence="1" id="KW-0175">Coiled coil</keyword>
<dbReference type="OrthoDB" id="7929252at2"/>
<feature type="coiled-coil region" evidence="1">
    <location>
        <begin position="137"/>
        <end position="164"/>
    </location>
</feature>
<reference evidence="3 4" key="1">
    <citation type="submission" date="2019-12" db="EMBL/GenBank/DDBJ databases">
        <title>The genome of Stappia indica PHM037.</title>
        <authorList>
            <person name="Kacar D."/>
            <person name="Galan B."/>
            <person name="Canedo L."/>
            <person name="Rodriguez P."/>
            <person name="de la Calle F."/>
            <person name="Garcia J.L."/>
        </authorList>
    </citation>
    <scope>NUCLEOTIDE SEQUENCE [LARGE SCALE GENOMIC DNA]</scope>
    <source>
        <strain evidence="3 4">PHM037</strain>
    </source>
</reference>
<feature type="transmembrane region" description="Helical" evidence="2">
    <location>
        <begin position="40"/>
        <end position="61"/>
    </location>
</feature>